<dbReference type="SUPFAM" id="SSF109854">
    <property type="entry name" value="DinB/YfiT-like putative metalloenzymes"/>
    <property type="match status" value="1"/>
</dbReference>
<dbReference type="PANTHER" id="PTHR36922:SF1">
    <property type="entry name" value="DUF1993 DOMAIN-CONTAINING PROTEIN"/>
    <property type="match status" value="1"/>
</dbReference>
<keyword evidence="2" id="KW-1185">Reference proteome</keyword>
<dbReference type="PANTHER" id="PTHR36922">
    <property type="entry name" value="BLL2446 PROTEIN"/>
    <property type="match status" value="1"/>
</dbReference>
<accession>A0ABT1R7D9</accession>
<dbReference type="Proteomes" id="UP000996601">
    <property type="component" value="Unassembled WGS sequence"/>
</dbReference>
<protein>
    <submittedName>
        <fullName evidence="1">DUF1993 domain-containing protein</fullName>
    </submittedName>
</protein>
<proteinExistence type="predicted"/>
<name>A0ABT1R7D9_9HYPH</name>
<sequence>MSISPYEISIPTFQRGFTVLTKLLDKAEAFAEEKKIKTDVLVNARLSPDMLSLAGQIQRLSDTAKGAASRLTGTDAPSFPDDETTLADLRTRIAKTVSYLATVPESGFEGAAERTVVIKSRGQDVTYTGKDYLLTFALPNFYFHLTTAYAILRHNGVPVGKLDFLGRT</sequence>
<evidence type="ECO:0000313" key="1">
    <source>
        <dbReference type="EMBL" id="MCQ4631096.1"/>
    </source>
</evidence>
<dbReference type="EMBL" id="WHSB02000004">
    <property type="protein sequence ID" value="MCQ4631096.1"/>
    <property type="molecule type" value="Genomic_DNA"/>
</dbReference>
<dbReference type="RefSeq" id="WP_256117566.1">
    <property type="nucleotide sequence ID" value="NZ_WHSB02000004.1"/>
</dbReference>
<dbReference type="InterPro" id="IPR034660">
    <property type="entry name" value="DinB/YfiT-like"/>
</dbReference>
<gene>
    <name evidence="1" type="ORF">GB927_013670</name>
</gene>
<reference evidence="1" key="1">
    <citation type="submission" date="2021-07" db="EMBL/GenBank/DDBJ databases">
        <title>Shinella sp. nov., a novel member of the genus Shinella from water.</title>
        <authorList>
            <person name="Deng Y."/>
        </authorList>
    </citation>
    <scope>NUCLEOTIDE SEQUENCE</scope>
    <source>
        <strain evidence="1">CPCC 100929</strain>
    </source>
</reference>
<comment type="caution">
    <text evidence="1">The sequence shown here is derived from an EMBL/GenBank/DDBJ whole genome shotgun (WGS) entry which is preliminary data.</text>
</comment>
<dbReference type="InterPro" id="IPR018531">
    <property type="entry name" value="DUF1993"/>
</dbReference>
<dbReference type="Gene3D" id="1.20.120.450">
    <property type="entry name" value="dinb family like domain"/>
    <property type="match status" value="1"/>
</dbReference>
<dbReference type="Pfam" id="PF09351">
    <property type="entry name" value="DUF1993"/>
    <property type="match status" value="1"/>
</dbReference>
<evidence type="ECO:0000313" key="2">
    <source>
        <dbReference type="Proteomes" id="UP000996601"/>
    </source>
</evidence>
<organism evidence="1 2">
    <name type="scientific">Shinella lacus</name>
    <dbReference type="NCBI Taxonomy" id="2654216"/>
    <lineage>
        <taxon>Bacteria</taxon>
        <taxon>Pseudomonadati</taxon>
        <taxon>Pseudomonadota</taxon>
        <taxon>Alphaproteobacteria</taxon>
        <taxon>Hyphomicrobiales</taxon>
        <taxon>Rhizobiaceae</taxon>
        <taxon>Shinella</taxon>
    </lineage>
</organism>